<gene>
    <name evidence="2" type="ORF">TCHU04912_LOCUS15883</name>
</gene>
<accession>A0A7S1SZ88</accession>
<dbReference type="AlphaFoldDB" id="A0A7S1SZ88"/>
<dbReference type="PROSITE" id="PS50191">
    <property type="entry name" value="CRAL_TRIO"/>
    <property type="match status" value="1"/>
</dbReference>
<dbReference type="SUPFAM" id="SSF52087">
    <property type="entry name" value="CRAL/TRIO domain"/>
    <property type="match status" value="1"/>
</dbReference>
<dbReference type="InterPro" id="IPR001251">
    <property type="entry name" value="CRAL-TRIO_dom"/>
</dbReference>
<proteinExistence type="predicted"/>
<reference evidence="2" key="1">
    <citation type="submission" date="2021-01" db="EMBL/GenBank/DDBJ databases">
        <authorList>
            <person name="Corre E."/>
            <person name="Pelletier E."/>
            <person name="Niang G."/>
            <person name="Scheremetjew M."/>
            <person name="Finn R."/>
            <person name="Kale V."/>
            <person name="Holt S."/>
            <person name="Cochrane G."/>
            <person name="Meng A."/>
            <person name="Brown T."/>
            <person name="Cohen L."/>
        </authorList>
    </citation>
    <scope>NUCLEOTIDE SEQUENCE</scope>
    <source>
        <strain evidence="2">PLY429</strain>
    </source>
</reference>
<dbReference type="GO" id="GO:0008526">
    <property type="term" value="F:phosphatidylinositol transfer activity"/>
    <property type="evidence" value="ECO:0007669"/>
    <property type="project" value="TreeGrafter"/>
</dbReference>
<protein>
    <recommendedName>
        <fullName evidence="1">CRAL-TRIO domain-containing protein</fullName>
    </recommendedName>
</protein>
<dbReference type="EMBL" id="HBGG01030507">
    <property type="protein sequence ID" value="CAD9213644.1"/>
    <property type="molecule type" value="Transcribed_RNA"/>
</dbReference>
<name>A0A7S1SZ88_9CHLO</name>
<evidence type="ECO:0000313" key="2">
    <source>
        <dbReference type="EMBL" id="CAD9213644.1"/>
    </source>
</evidence>
<dbReference type="InterPro" id="IPR052578">
    <property type="entry name" value="PI_Transfer_CRAL-TRIO"/>
</dbReference>
<dbReference type="PANTHER" id="PTHR45824:SF29">
    <property type="entry name" value="GH16843P"/>
    <property type="match status" value="1"/>
</dbReference>
<dbReference type="PANTHER" id="PTHR45824">
    <property type="entry name" value="GH16843P"/>
    <property type="match status" value="1"/>
</dbReference>
<dbReference type="SMART" id="SM00516">
    <property type="entry name" value="SEC14"/>
    <property type="match status" value="1"/>
</dbReference>
<organism evidence="2">
    <name type="scientific">Tetraselmis chuii</name>
    <dbReference type="NCBI Taxonomy" id="63592"/>
    <lineage>
        <taxon>Eukaryota</taxon>
        <taxon>Viridiplantae</taxon>
        <taxon>Chlorophyta</taxon>
        <taxon>core chlorophytes</taxon>
        <taxon>Chlorodendrophyceae</taxon>
        <taxon>Chlorodendrales</taxon>
        <taxon>Chlorodendraceae</taxon>
        <taxon>Tetraselmis</taxon>
    </lineage>
</organism>
<evidence type="ECO:0000259" key="1">
    <source>
        <dbReference type="PROSITE" id="PS50191"/>
    </source>
</evidence>
<feature type="domain" description="CRAL-TRIO" evidence="1">
    <location>
        <begin position="83"/>
        <end position="225"/>
    </location>
</feature>
<dbReference type="InterPro" id="IPR036865">
    <property type="entry name" value="CRAL-TRIO_dom_sf"/>
</dbReference>
<dbReference type="Gene3D" id="3.40.525.10">
    <property type="entry name" value="CRAL-TRIO lipid binding domain"/>
    <property type="match status" value="1"/>
</dbReference>
<dbReference type="InterPro" id="IPR036273">
    <property type="entry name" value="CRAL/TRIO_N_dom_sf"/>
</dbReference>
<dbReference type="SUPFAM" id="SSF46938">
    <property type="entry name" value="CRAL/TRIO N-terminal domain"/>
    <property type="match status" value="1"/>
</dbReference>
<dbReference type="Pfam" id="PF00650">
    <property type="entry name" value="CRAL_TRIO"/>
    <property type="match status" value="1"/>
</dbReference>
<dbReference type="CDD" id="cd00170">
    <property type="entry name" value="SEC14"/>
    <property type="match status" value="1"/>
</dbReference>
<sequence length="289" mass="32441">MSPKAQGDVSEEQVTELRALLPPEHSTTASDSDIRRFIRAQKGDVSSAAKRLIHTSEWRKKEGVESIVCKACIQNPRSHYMHVAGLDLFQRPVIYSVFNLAEDKAPETNRLHMIHQFETAVRLMPEGVEKWVWVMDFHGFGFADCNPKIGKIFLDITASHYPERLGAIIVAGAPGLFNGMWSVLRPLVDDVTKQKIRFLPYDVDSKSKGQQLRDGMKDIFGEELIDWMVAEMADNRRQKGSMKKAYSCTDLDSPMPHGQHDHRGTASLLRMMSANAHLLTGHQAQTGSG</sequence>